<dbReference type="Pfam" id="PF00109">
    <property type="entry name" value="ketoacyl-synt"/>
    <property type="match status" value="3"/>
</dbReference>
<keyword evidence="5" id="KW-0677">Repeat</keyword>
<dbReference type="EMBL" id="CP017248">
    <property type="protein sequence ID" value="AOR34251.1"/>
    <property type="molecule type" value="Genomic_DNA"/>
</dbReference>
<dbReference type="Gene3D" id="3.40.50.12780">
    <property type="entry name" value="N-terminal domain of ligase-like"/>
    <property type="match status" value="1"/>
</dbReference>
<dbReference type="Pfam" id="PF00698">
    <property type="entry name" value="Acyl_transf_1"/>
    <property type="match status" value="3"/>
</dbReference>
<dbReference type="GO" id="GO:0006508">
    <property type="term" value="P:proteolysis"/>
    <property type="evidence" value="ECO:0007669"/>
    <property type="project" value="InterPro"/>
</dbReference>
<feature type="domain" description="Carrier" evidence="10">
    <location>
        <begin position="2598"/>
        <end position="2673"/>
    </location>
</feature>
<dbReference type="GO" id="GO:0004315">
    <property type="term" value="F:3-oxoacyl-[acyl-carrier-protein] synthase activity"/>
    <property type="evidence" value="ECO:0007669"/>
    <property type="project" value="InterPro"/>
</dbReference>
<evidence type="ECO:0000313" key="12">
    <source>
        <dbReference type="EMBL" id="AOR34251.1"/>
    </source>
</evidence>
<dbReference type="SUPFAM" id="SSF51735">
    <property type="entry name" value="NAD(P)-binding Rossmann-fold domains"/>
    <property type="match status" value="5"/>
</dbReference>
<dbReference type="Pfam" id="PF21089">
    <property type="entry name" value="PKS_DH_N"/>
    <property type="match status" value="1"/>
</dbReference>
<dbReference type="InterPro" id="IPR001969">
    <property type="entry name" value="Aspartic_peptidase_AS"/>
</dbReference>
<dbReference type="InterPro" id="IPR020806">
    <property type="entry name" value="PKS_PP-bd"/>
</dbReference>
<dbReference type="GO" id="GO:0006633">
    <property type="term" value="P:fatty acid biosynthetic process"/>
    <property type="evidence" value="ECO:0007669"/>
    <property type="project" value="InterPro"/>
</dbReference>
<feature type="domain" description="Carrier" evidence="10">
    <location>
        <begin position="5156"/>
        <end position="5231"/>
    </location>
</feature>
<dbReference type="GO" id="GO:0004312">
    <property type="term" value="F:fatty acid synthase activity"/>
    <property type="evidence" value="ECO:0007669"/>
    <property type="project" value="TreeGrafter"/>
</dbReference>
<evidence type="ECO:0000256" key="7">
    <source>
        <dbReference type="ARBA" id="ARBA00023268"/>
    </source>
</evidence>
<dbReference type="InterPro" id="IPR041618">
    <property type="entry name" value="PKS_DE"/>
</dbReference>
<keyword evidence="13" id="KW-1185">Reference proteome</keyword>
<dbReference type="SMART" id="SM00825">
    <property type="entry name" value="PKS_KS"/>
    <property type="match status" value="3"/>
</dbReference>
<evidence type="ECO:0000256" key="3">
    <source>
        <dbReference type="ARBA" id="ARBA00022553"/>
    </source>
</evidence>
<dbReference type="SMART" id="SM00827">
    <property type="entry name" value="PKS_AT"/>
    <property type="match status" value="3"/>
</dbReference>
<accession>A0A1D7YFB2</accession>
<feature type="domain" description="Ketosynthase family 3 (KS3)" evidence="11">
    <location>
        <begin position="2690"/>
        <end position="3115"/>
    </location>
</feature>
<dbReference type="InterPro" id="IPR049552">
    <property type="entry name" value="PKS_DH_N"/>
</dbReference>
<feature type="domain" description="Carrier" evidence="10">
    <location>
        <begin position="923"/>
        <end position="998"/>
    </location>
</feature>
<dbReference type="Gene3D" id="3.30.70.3290">
    <property type="match status" value="3"/>
</dbReference>
<keyword evidence="7" id="KW-0511">Multifunctional enzyme</keyword>
<dbReference type="Pfam" id="PF08659">
    <property type="entry name" value="KR"/>
    <property type="match status" value="2"/>
</dbReference>
<dbReference type="Pfam" id="PF13193">
    <property type="entry name" value="AMP-binding_C"/>
    <property type="match status" value="1"/>
</dbReference>
<feature type="region of interest" description="Disordered" evidence="9">
    <location>
        <begin position="3578"/>
        <end position="3605"/>
    </location>
</feature>
<dbReference type="Pfam" id="PF18369">
    <property type="entry name" value="PKS_DE"/>
    <property type="match status" value="1"/>
</dbReference>
<evidence type="ECO:0000256" key="5">
    <source>
        <dbReference type="ARBA" id="ARBA00022737"/>
    </source>
</evidence>
<dbReference type="InterPro" id="IPR025110">
    <property type="entry name" value="AMP-bd_C"/>
</dbReference>
<dbReference type="Pfam" id="PF02801">
    <property type="entry name" value="Ketoacyl-synt_C"/>
    <property type="match status" value="3"/>
</dbReference>
<evidence type="ECO:0000256" key="6">
    <source>
        <dbReference type="ARBA" id="ARBA00023194"/>
    </source>
</evidence>
<dbReference type="InterPro" id="IPR016035">
    <property type="entry name" value="Acyl_Trfase/lysoPLipase"/>
</dbReference>
<dbReference type="RefSeq" id="WP_069780806.1">
    <property type="nucleotide sequence ID" value="NZ_CP017248.1"/>
</dbReference>
<dbReference type="CDD" id="cd08952">
    <property type="entry name" value="KR_1_SDR_x"/>
    <property type="match status" value="1"/>
</dbReference>
<dbReference type="PROSITE" id="PS52004">
    <property type="entry name" value="KS3_2"/>
    <property type="match status" value="3"/>
</dbReference>
<dbReference type="SUPFAM" id="SSF52151">
    <property type="entry name" value="FabD/lysophospholipase-like"/>
    <property type="match status" value="3"/>
</dbReference>
<dbReference type="InterPro" id="IPR016039">
    <property type="entry name" value="Thiolase-like"/>
</dbReference>
<dbReference type="InterPro" id="IPR018201">
    <property type="entry name" value="Ketoacyl_synth_AS"/>
</dbReference>
<dbReference type="SMART" id="SM00822">
    <property type="entry name" value="PKS_KR"/>
    <property type="match status" value="2"/>
</dbReference>
<dbReference type="SMART" id="SM01294">
    <property type="entry name" value="PKS_PP_betabranch"/>
    <property type="match status" value="1"/>
</dbReference>
<keyword evidence="6" id="KW-0045">Antibiotic biosynthesis</keyword>
<protein>
    <recommendedName>
        <fullName evidence="14">Polyketide synthase</fullName>
    </recommendedName>
</protein>
<dbReference type="GO" id="GO:0031177">
    <property type="term" value="F:phosphopantetheine binding"/>
    <property type="evidence" value="ECO:0007669"/>
    <property type="project" value="InterPro"/>
</dbReference>
<evidence type="ECO:0000259" key="10">
    <source>
        <dbReference type="PROSITE" id="PS50075"/>
    </source>
</evidence>
<dbReference type="InterPro" id="IPR013968">
    <property type="entry name" value="PKS_KR"/>
</dbReference>
<evidence type="ECO:0000256" key="2">
    <source>
        <dbReference type="ARBA" id="ARBA00022450"/>
    </source>
</evidence>
<evidence type="ECO:0000256" key="9">
    <source>
        <dbReference type="SAM" id="MobiDB-lite"/>
    </source>
</evidence>
<feature type="domain" description="Ketosynthase family 3 (KS3)" evidence="11">
    <location>
        <begin position="1017"/>
        <end position="1442"/>
    </location>
</feature>
<dbReference type="SMART" id="SM00823">
    <property type="entry name" value="PKS_PP"/>
    <property type="match status" value="4"/>
</dbReference>
<organism evidence="12 13">
    <name type="scientific">Streptomyces fodineus</name>
    <dbReference type="NCBI Taxonomy" id="1904616"/>
    <lineage>
        <taxon>Bacteria</taxon>
        <taxon>Bacillati</taxon>
        <taxon>Actinomycetota</taxon>
        <taxon>Actinomycetes</taxon>
        <taxon>Kitasatosporales</taxon>
        <taxon>Streptomycetaceae</taxon>
        <taxon>Streptomyces</taxon>
    </lineage>
</organism>
<evidence type="ECO:0008006" key="14">
    <source>
        <dbReference type="Google" id="ProtNLM"/>
    </source>
</evidence>
<dbReference type="InterPro" id="IPR036291">
    <property type="entry name" value="NAD(P)-bd_dom_sf"/>
</dbReference>
<dbReference type="InterPro" id="IPR014031">
    <property type="entry name" value="Ketoacyl_synth_C"/>
</dbReference>
<keyword evidence="3" id="KW-0597">Phosphoprotein</keyword>
<dbReference type="InterPro" id="IPR050091">
    <property type="entry name" value="PKS_NRPS_Biosynth_Enz"/>
</dbReference>
<dbReference type="SUPFAM" id="SSF55048">
    <property type="entry name" value="Probable ACP-binding domain of malonyl-CoA ACP transacylase"/>
    <property type="match status" value="3"/>
</dbReference>
<dbReference type="InterPro" id="IPR057326">
    <property type="entry name" value="KR_dom"/>
</dbReference>
<dbReference type="GO" id="GO:0033068">
    <property type="term" value="P:macrolide biosynthetic process"/>
    <property type="evidence" value="ECO:0007669"/>
    <property type="project" value="UniProtKB-ARBA"/>
</dbReference>
<dbReference type="Gene3D" id="3.10.129.10">
    <property type="entry name" value="Hotdog Thioesterase"/>
    <property type="match status" value="1"/>
</dbReference>
<dbReference type="CDD" id="cd00833">
    <property type="entry name" value="PKS"/>
    <property type="match status" value="3"/>
</dbReference>
<dbReference type="PROSITE" id="PS00141">
    <property type="entry name" value="ASP_PROTEASE"/>
    <property type="match status" value="1"/>
</dbReference>
<dbReference type="Pfam" id="PF00501">
    <property type="entry name" value="AMP-binding"/>
    <property type="match status" value="1"/>
</dbReference>
<dbReference type="Gene3D" id="3.40.366.10">
    <property type="entry name" value="Malonyl-Coenzyme A Acyl Carrier Protein, domain 2"/>
    <property type="match status" value="3"/>
</dbReference>
<dbReference type="InterPro" id="IPR020845">
    <property type="entry name" value="AMP-binding_CS"/>
</dbReference>
<feature type="domain" description="Ketosynthase family 3 (KS3)" evidence="11">
    <location>
        <begin position="3708"/>
        <end position="4134"/>
    </location>
</feature>
<dbReference type="InterPro" id="IPR014043">
    <property type="entry name" value="Acyl_transferase_dom"/>
</dbReference>
<dbReference type="SUPFAM" id="SSF53901">
    <property type="entry name" value="Thiolase-like"/>
    <property type="match status" value="3"/>
</dbReference>
<dbReference type="Gene3D" id="3.40.47.10">
    <property type="match status" value="3"/>
</dbReference>
<evidence type="ECO:0000256" key="4">
    <source>
        <dbReference type="ARBA" id="ARBA00022679"/>
    </source>
</evidence>
<dbReference type="InterPro" id="IPR036736">
    <property type="entry name" value="ACP-like_sf"/>
</dbReference>
<dbReference type="Gene3D" id="3.40.50.11460">
    <property type="match status" value="1"/>
</dbReference>
<dbReference type="KEGG" id="spun:BFF78_27205"/>
<dbReference type="Pfam" id="PF00550">
    <property type="entry name" value="PP-binding"/>
    <property type="match status" value="4"/>
</dbReference>
<evidence type="ECO:0000256" key="1">
    <source>
        <dbReference type="ARBA" id="ARBA00004792"/>
    </source>
</evidence>
<dbReference type="PROSITE" id="PS50075">
    <property type="entry name" value="CARRIER"/>
    <property type="match status" value="4"/>
</dbReference>
<dbReference type="SUPFAM" id="SSF47336">
    <property type="entry name" value="ACP-like"/>
    <property type="match status" value="4"/>
</dbReference>
<sequence length="5310" mass="554721">MDSDLIKALAVSLREHADGDAGKVAFEDDRRAVTYGELELRTRRIAGHLAGLGAARGDRVAIHLRNSVATVESYLAVARAACVGVPVNPAATRAELDHLLADSGASVIITDPAGIPDLAGLPALAAGATVLVTGPAPQSTGTVKYHAFEELAGTEPELPARDDLGLHEVAWIFYTSGTTGKPKGVLSTQYNCLYSVAMCYVPIPGLCAADRVVWPLPLFHSLSHIACVLAVTTVGATARILDGGSADDVLAALHETRATFVAGVPTVYQNLIRVARRESVRLPDLRIGLVGGAVASPELCRTFRETFGVPLVDAYGSTETCGAITMNPPHGDRVEGSCGLPVPGVRVRIVDPDSGVEVPAGVEGEVWVSGPNVMVGYHNLPEVTASALRDGWYRTGDLARRDEAGYFTVCGRISDLIIRGGENFHPEEIESAIRGFAGVRDVAVVGEPHDLLGEVPTAYVVEDRTVGLDVRELIRHCRTELPAAKVPEAVHEVAGIPRTASGKIQRRLLGGRPALQRYSADGRYEAVLTLEWVPAQPDQPVPQRWALVGPDAPELVASWPDGADMVAGYAELAMVGESDGAAEETAVLLPAGDTGSGSAGLGQDRARRLAAQLSGWLAREDTAATRLLVLTRRGVSAGTGDEPADPGQCLIWAVATALQDTCPDRVRVLDLEAGTELDIEVLRTALAAGEPRSALRSGGLVVPRLARRPVADPPVTLSDGAVVVTGADTPRGAAVAEHLRAVHRVARLLPLDTAQALRPGTLRSALEETPVTAVVVADGDPDVTALIGTVAADGERPVPLLVLADPPADTDAAISRAVVEWEIAEQRRNGRTAALLTWAPGAAEPGDVRRTRDGLSAFDALVADPGTSPLLALRPPRPEPGEDVPPLLRRLFPEPVPQARPDEAVAAALLAELGRLDAHAQLARLERLVCTEAAAVAQLPEPESLPADRAFRDLGYTSTAAVQLRNRLVMNTGLRLSVAVSFDHPTPRALAAHLHAELTGAVRPAAEAVPLDRADPQEPIAIVGMACRLPGGIAGPDDLWRLVLDGREVVSPFPDDRGWNLAVLFDPDPDRPGTTYLDRGGFLDGAGDFDAGFFGISPREALAMDPQQRQLLETSWEALEHAGLDVAGLRGSEVGVYFGLMDQGYGGSGQPSPELEGFTTTGTASSVASGRVSYSFGFQGPAVTVDTACSSSLVALHLAGQALRGGECTLALAGGVTVMATPRSFVEFSRQRALAADGRCKSYSSSADGTSWAEGVGVLVLERLTDAQRAGHRVLAVLRGSATNQDGASNGLTAPSGPAQRRVIRRALAAAGLTAEDVDVVEGHGTGTVLGDPIEAEALLATYGLGRQPERPLWLGSLKSNLGHTQAAAGVAGIIKMVQAMRHGVLPPTLHVDQPTDRVDWASGAVELLTASRPWPDHGRPRRAGVSSFGVSGTNAHVILEQAPQGPRKDAVAVGRGAVPAVVPVVVSAAGPEALRAQAGRIAALLADADDARWAEVAAALVAQRTVLRERAVVLAASRAEAVAGLTGLARGTEDGSLVVRGGTERQVPPRGVVLVFPGQGAQWRGMGRELLATSPVFAQRIDECAGHLAGHVDWSLLDVLRGEADDELLQRVDVVQPASFAVMVALAAVWETLGVTPDAVVGHSQGEVAAACVAGALSLADAIRVVVVRSQAIAATLAGHGGMASVALAAEAAEARLAAWSGQVEVAAVNGPSSVVVSGTTAALDEALGALDREGVRTRRVAVDYASHTKQVEAVRAALEEGLSALDARTPVVPFHSTVTGARIADGDVLDGDYWYRNLRRPVRFGQTVAGLVAQGFEVFVEASAHPVTAQPIAQVVDEAGADVVLTGSLRRDDGGLRRLLTSAAELFVQGVPVDWSSVLPRGGADWVELPPYPFEHRHYWLPAPSAAGTAAEGPTDSGHPLLGRLVQVPACGVVATARWSRDTLRDLLGDTDRGRALDAVLVEVAVRAGDEAGTPVVDELTVDRPLVLPPHGALDVRVVVGEALGDGLRPIDVYSRPEDAAPGAAWVRHAHGRLARATRAPRTADLTGADDIGVVALQENDVPDARSYGLHPLLLADAVRAAVPDGHRPWRWRGVGLLAVGASAVRVAAAPTGDDAYQLELADPAGQPVLRAERIEVRPAAAADGPTGVPDGLFRTEWLACPVPRGGATGSVLEVRTAREAALADAELLVFEPPTGAGDARTSVNATLAVLQAFAAGTGHESARLVVVTPDSTQPSAAAVWGLVRSAQSEQPGRIVLVDADGEARQRVPEIVAALADEPQLRLRDGEVEVPRLTPVAADAWPADGTTGVLDPAGTVLITGGTGMLGALTARHLVARHGIRHLVLAGRSGLNADGAAELRDELRALGAHVEVAALDAADRDQVAALLATIAPEHPLTAVVHTAGVLDDGVLTELSADRVDTVFRPKLDAARHLDELTRDLPLTAFVLFSSAAGVLGNPGQGNYAAANAALDALAVQRRRAGLPAVSLAWGYWESASGLTRHLGTADLRRNRDLGMAGLPDAHGLALLDAALADGADARLLAAKFDFAALRGSGTPLPAVLRGLVPVRRTLAAADGVSAPGSPAERIAAMSDPSARSEALLSLVRQHAAAILGHPDPAGVPPDRAFKDAGFDSLTALELRNRVAAATGCRLPSSIVFDYPTPTALAGHLRDKLAGETAPEAVAAEAPRTGEPLAIVSMACRFPGGVHSPEDLWRVLQEETDVVTEFPDDRGWDVDRVFHPDPDHPGTTYVRHGGFLEDAAGFDAAFFGISPNEALAMDPQQRLVLEASWETLERAGIDPGTLAGQDVGVFVGVNSHDWLVRTHDASDVEGFRLTGTSGSVLSGRVAYHLGLQGPAITVDTACSSSLVAVHLAAQALRTGECSMALVGGVMVMSTVETFIEFSRQRGLAPDGRCKAFADAADGTGWSEGVGLLLVEPLSAARRHGHPVLAVIRGSAVNQDGASNGLTAPNGPSQQQVIRKALAAAGVRPDEVDAVEAHGTGTTLGDPIEAHALIETYGRGRPEDRPLWLGSVKSNIGHTQAAAGIAGIIKMVQAMRHGRLPRTLHVDRPSTHVDWSAGAVRLLTEARDWPWHGRPRRAGVSSFGIGGTNAHLVLEQAPDTPETGGRPDAPWTAVPLSARTPDALRDQAGRLAAFLGARQDVSVTDAALALATGRAQLDRRCVLVVRDRTQLIEDLAAVRRGAEPAVTGRPGTGKLAFLFTGQGSQWAGMGRALAAAYPVFASAFAEACRAVEKHLHDAPAQSLAEVVFAEPGSVAAKLLDQTRYTQAGLFALETALFRLLESWGIEPDLVAGHSVGEIAAAHAAGVLDLDAAGELVAARGGLMQALPEGGAMVAVEAGEAEVMPVVAASAGTVCLAAVNSPNSVVLSGDEPTVLAAEAEFRSRGRKTRRLQVSHAFHSARMEPMLAGFRAVAEKLEYRPGRIPVVSTLTGRVDQDGRMSTAGYWVEQIREAVRFDDAVRELREQGVTTFLEVGPGGALTAMAAESPGIGADGCVAGLRKSGAEQAEVLTAVSELHVRGVPVDWPSVLGRDTAAPAFVAELPTYPFQHRRYWVDAARRTPAPDGAGADRSACGPLAEPSRGDTPVRVELPAPEREGALLEVVRDNVRMVLGYREDDTEWIDDERSFKDLGFDSLAGVRLSRRLQDVTGVDVPTSAVFNYPTPKALAAYLSGELDASPAPRAVAGPAPDPDEPIAIVGMSVRLPGGVDSPEGLWRLVAERRDAITGFPVDRGWDTDRLYHPDPAHLGTSYTRFGGFLHDAAQFDAGLFGISPREALAMDPQQRLLLETSWEALERTGVDPLSLGGQDVGVFTGIVHHDYVTRLNRVPDEVQGYVMTGTSPSVASGRVAYVFGFEGPAISVDTACSSSLVAMHLAAQALRRGECSMALAGGATVMASPGAFLEFSRQRGLSADGRCKAFSATADGTGWSEGVGVVVLERLSVAKERGHTVLAVIRGSAITQDGASNGLTAPNGLAQQRVIRQALAAAGLGPGDVDAVEAHGTGTSLGDPIEAQALLATYGAGRDPGQPLWLGSLKSNIGHTQAAAGVAGVVKMVEALRRAELPATLHVEEPSAQVDWSPGTVRLLTEARDWPRTGRPRRAAVSAFGASGTNAHLILEQAPAAGTGTQPVPPSTGDAPAVPLVLSARTRRSLAAQAARLLDRVTKDDVLPAVASRLVTGRALLAERAVLVAGSAGAARAGLAALARGDIAPNLVTGTAARSGGPGRILMVFPGQGTHWAGMGAALLDDSAVFRRRIAECASALGEWVDWSLEDVLRGTADAALLERVDVIQPAGFAMMVGLAAVWESLGVRPHAVLGHSQGEIAAACVAGALSLADAARIVAVRSQAIARTLSGRGGMVSVRLGENEARELIAPWGDRLEVAVVNGTSAVVVAGDGEPLREAVAALRAQDVTVREVPVDYASHTRHVEDIEDTLASVLRDITAHAPSVPFYSTVTGGWIVDGGVLDGGYWYRNLREQVRFGPAVAELLGQGFGAFVEVSAHPVLVQPVTDLIDERRSPDAVRPPVTGTLRRHDGGMSCLLGSAAQLFTAGVPVDWTAVVPAEAGPVAELPTYAFERQHYWLTEPEQEGAPVPETDAEFWSAIERADGAALGRMLDLPGGSMAALGTVLPALGEWRRRSGERSEVEKLRYSVGWKPVEQETAGVPGGRWLAVVPDDAAADDLIELSRAQGLDVITMAVPRQEPTAAEFADRLAVVMAEHESFAGVLSLLALGDQGADAADPTALTTATLALVQALAAAQDTGPLWCLTRGAVNIGIRDRVSAPAHAALWGLGLAAALERPDGWGGLIDLPAAPDTRAVGRLLAVLDGGSGEDQLAIRRSGVYVRRLRRAAALDLSDGRQWRPHGTVLVTGGAEGLGRHTARRLTEAGADRLVVTISDPARYDDVAALRAELEDLKAGVVVESCLQHDRDAILRLVQADPGHPLTAVVHAADITQTGTLDDTGRTDVAAVYEAKVATALWLGEQFADASLEAFVIFTSIAGVWGGAGQGLSGAANAVLDALADRLRAAGCPAVSIAWGALTEAGVGMDEAALTRLRRLGLLPMTPAAAMTALEQAVLAGERSTTVAGMDWSTFMPTFTSVRPSPFLSDLPEAQALQQAAQAGDEATQELGATLRTATEAEQKRILLRLVRSHASAVLGHGNADGIGPAQAFQEVGFDSLAAVNMRNSLIAATGLQLPATLIFDYPNPEALAEYLRSELLRENDQLAGRESEVRRILASVPFERFREAGILTALLSLSEETGADGDGTPAPEDTAPVDADIDTLDVESLVQRVLGSKA</sequence>
<dbReference type="SMART" id="SM00826">
    <property type="entry name" value="PKS_DH"/>
    <property type="match status" value="1"/>
</dbReference>
<dbReference type="PANTHER" id="PTHR43775">
    <property type="entry name" value="FATTY ACID SYNTHASE"/>
    <property type="match status" value="1"/>
</dbReference>
<name>A0A1D7YFB2_9ACTN</name>
<dbReference type="Gene3D" id="3.30.300.30">
    <property type="match status" value="1"/>
</dbReference>
<dbReference type="InterPro" id="IPR006162">
    <property type="entry name" value="Ppantetheine_attach_site"/>
</dbReference>
<dbReference type="InterPro" id="IPR009081">
    <property type="entry name" value="PP-bd_ACP"/>
</dbReference>
<dbReference type="Pfam" id="PF16197">
    <property type="entry name" value="KAsynt_C_assoc"/>
    <property type="match status" value="3"/>
</dbReference>
<dbReference type="Proteomes" id="UP000094960">
    <property type="component" value="Chromosome"/>
</dbReference>
<dbReference type="PROSITE" id="PS00012">
    <property type="entry name" value="PHOSPHOPANTETHEINE"/>
    <property type="match status" value="3"/>
</dbReference>
<dbReference type="InterPro" id="IPR016036">
    <property type="entry name" value="Malonyl_transacylase_ACP-bd"/>
</dbReference>
<keyword evidence="8" id="KW-0012">Acyltransferase</keyword>
<dbReference type="GO" id="GO:0004190">
    <property type="term" value="F:aspartic-type endopeptidase activity"/>
    <property type="evidence" value="ECO:0007669"/>
    <property type="project" value="InterPro"/>
</dbReference>
<keyword evidence="2" id="KW-0596">Phosphopantetheine</keyword>
<dbReference type="InterPro" id="IPR014030">
    <property type="entry name" value="Ketoacyl_synth_N"/>
</dbReference>
<feature type="region of interest" description="Disordered" evidence="9">
    <location>
        <begin position="5272"/>
        <end position="5291"/>
    </location>
</feature>
<dbReference type="CDD" id="cd08956">
    <property type="entry name" value="KR_3_FAS_SDR_x"/>
    <property type="match status" value="1"/>
</dbReference>
<dbReference type="InterPro" id="IPR020807">
    <property type="entry name" value="PKS_DH"/>
</dbReference>
<dbReference type="InterPro" id="IPR020841">
    <property type="entry name" value="PKS_Beta-ketoAc_synthase_dom"/>
</dbReference>
<evidence type="ECO:0000256" key="8">
    <source>
        <dbReference type="ARBA" id="ARBA00023315"/>
    </source>
</evidence>
<dbReference type="FunFam" id="3.40.47.10:FF:000019">
    <property type="entry name" value="Polyketide synthase type I"/>
    <property type="match status" value="3"/>
</dbReference>
<dbReference type="Gene3D" id="3.40.50.720">
    <property type="entry name" value="NAD(P)-binding Rossmann-like Domain"/>
    <property type="match status" value="2"/>
</dbReference>
<dbReference type="InterPro" id="IPR045851">
    <property type="entry name" value="AMP-bd_C_sf"/>
</dbReference>
<dbReference type="InterPro" id="IPR042099">
    <property type="entry name" value="ANL_N_sf"/>
</dbReference>
<dbReference type="InterPro" id="IPR032821">
    <property type="entry name" value="PKS_assoc"/>
</dbReference>
<dbReference type="PROSITE" id="PS00455">
    <property type="entry name" value="AMP_BINDING"/>
    <property type="match status" value="1"/>
</dbReference>
<dbReference type="PANTHER" id="PTHR43775:SF51">
    <property type="entry name" value="INACTIVE PHENOLPHTHIOCEROL SYNTHESIS POLYKETIDE SYNTHASE TYPE I PKS1-RELATED"/>
    <property type="match status" value="1"/>
</dbReference>
<feature type="domain" description="Carrier" evidence="10">
    <location>
        <begin position="3614"/>
        <end position="3691"/>
    </location>
</feature>
<dbReference type="NCBIfam" id="NF045894">
    <property type="entry name" value="PKS_plus_SDR"/>
    <property type="match status" value="1"/>
</dbReference>
<evidence type="ECO:0000313" key="13">
    <source>
        <dbReference type="Proteomes" id="UP000094960"/>
    </source>
</evidence>
<dbReference type="PROSITE" id="PS00606">
    <property type="entry name" value="KS3_1"/>
    <property type="match status" value="3"/>
</dbReference>
<dbReference type="Gene3D" id="6.10.140.1830">
    <property type="match status" value="1"/>
</dbReference>
<dbReference type="InterPro" id="IPR000873">
    <property type="entry name" value="AMP-dep_synth/lig_dom"/>
</dbReference>
<dbReference type="Gene3D" id="1.10.1200.10">
    <property type="entry name" value="ACP-like"/>
    <property type="match status" value="4"/>
</dbReference>
<evidence type="ECO:0000259" key="11">
    <source>
        <dbReference type="PROSITE" id="PS52004"/>
    </source>
</evidence>
<dbReference type="FunFam" id="3.40.366.10:FF:000002">
    <property type="entry name" value="Probable polyketide synthase 2"/>
    <property type="match status" value="3"/>
</dbReference>
<keyword evidence="4" id="KW-0808">Transferase</keyword>
<dbReference type="InterPro" id="IPR001227">
    <property type="entry name" value="Ac_transferase_dom_sf"/>
</dbReference>
<gene>
    <name evidence="12" type="ORF">BFF78_27205</name>
</gene>
<dbReference type="SUPFAM" id="SSF56801">
    <property type="entry name" value="Acetyl-CoA synthetase-like"/>
    <property type="match status" value="1"/>
</dbReference>
<dbReference type="FunFam" id="1.10.1200.10:FF:000007">
    <property type="entry name" value="Probable polyketide synthase pks17"/>
    <property type="match status" value="2"/>
</dbReference>
<comment type="pathway">
    <text evidence="1">Antibiotic biosynthesis.</text>
</comment>
<reference evidence="13" key="1">
    <citation type="submission" date="2016-09" db="EMBL/GenBank/DDBJ databases">
        <title>Streptomyces puniciscabiei strain:TW1S1 Genome sequencing and assembly.</title>
        <authorList>
            <person name="Kim M.-K."/>
            <person name="Kim S.B."/>
        </authorList>
    </citation>
    <scope>NUCLEOTIDE SEQUENCE [LARGE SCALE GENOMIC DNA]</scope>
    <source>
        <strain evidence="13">TW1S1</strain>
    </source>
</reference>
<proteinExistence type="predicted"/>